<name>A0A5A5T8V0_9CHLR</name>
<accession>A0A5A5T8V0</accession>
<feature type="domain" description="Metallo-beta-lactamase" evidence="1">
    <location>
        <begin position="23"/>
        <end position="183"/>
    </location>
</feature>
<dbReference type="InterPro" id="IPR041516">
    <property type="entry name" value="LACTB2_WH"/>
</dbReference>
<dbReference type="InterPro" id="IPR036866">
    <property type="entry name" value="RibonucZ/Hydroxyglut_hydro"/>
</dbReference>
<keyword evidence="3" id="KW-1185">Reference proteome</keyword>
<dbReference type="RefSeq" id="WP_172631867.1">
    <property type="nucleotide sequence ID" value="NZ_BIXY01000010.1"/>
</dbReference>
<dbReference type="SUPFAM" id="SSF56281">
    <property type="entry name" value="Metallo-hydrolase/oxidoreductase"/>
    <property type="match status" value="1"/>
</dbReference>
<dbReference type="SMART" id="SM00849">
    <property type="entry name" value="Lactamase_B"/>
    <property type="match status" value="1"/>
</dbReference>
<dbReference type="InterPro" id="IPR001279">
    <property type="entry name" value="Metallo-B-lactamas"/>
</dbReference>
<dbReference type="CDD" id="cd16278">
    <property type="entry name" value="metallo-hydrolase-like_MBL-fold"/>
    <property type="match status" value="1"/>
</dbReference>
<protein>
    <submittedName>
        <fullName evidence="2">MBL fold metallo-hydrolase</fullName>
    </submittedName>
</protein>
<dbReference type="InterPro" id="IPR036388">
    <property type="entry name" value="WH-like_DNA-bd_sf"/>
</dbReference>
<evidence type="ECO:0000313" key="3">
    <source>
        <dbReference type="Proteomes" id="UP000322530"/>
    </source>
</evidence>
<dbReference type="Pfam" id="PF17778">
    <property type="entry name" value="WHD_BLACT"/>
    <property type="match status" value="1"/>
</dbReference>
<evidence type="ECO:0000313" key="2">
    <source>
        <dbReference type="EMBL" id="GCF07409.1"/>
    </source>
</evidence>
<comment type="caution">
    <text evidence="2">The sequence shown here is derived from an EMBL/GenBank/DDBJ whole genome shotgun (WGS) entry which is preliminary data.</text>
</comment>
<sequence>MSENGTAYTFILAPNASIMTGAGTNTIVLGGGEAGALVIDPGDEQEEHLAAIIRAGEQRGGIRHILITHGHPDHLGGAEELRQRLAVPISAFSRQGVPCADREIADGTIFPAGNDQLRAIHTPGHRFDHLSFWLEQRHILFAGDLLAGSGTVVIIPPEGDMLDYLDSLRRFQQLPIKEIVPAHGPIITDPQQRLRTYIEHRQQREQQIIAVLQAHPQGDDLSSIVQQIYTDIDPRLHVMAAQSVKAHLLKLAREGKAHSPDDEHWTIVPDPHGLRDLRV</sequence>
<dbReference type="AlphaFoldDB" id="A0A5A5T8V0"/>
<dbReference type="PANTHER" id="PTHR23131:SF0">
    <property type="entry name" value="ENDORIBONUCLEASE LACTB2"/>
    <property type="match status" value="1"/>
</dbReference>
<keyword evidence="2" id="KW-0378">Hydrolase</keyword>
<dbReference type="InterPro" id="IPR050662">
    <property type="entry name" value="Sec-metab_biosynth-thioest"/>
</dbReference>
<dbReference type="Proteomes" id="UP000322530">
    <property type="component" value="Unassembled WGS sequence"/>
</dbReference>
<dbReference type="Pfam" id="PF00753">
    <property type="entry name" value="Lactamase_B"/>
    <property type="match status" value="1"/>
</dbReference>
<gene>
    <name evidence="2" type="ORF">KDI_09730</name>
</gene>
<dbReference type="Gene3D" id="3.60.15.10">
    <property type="entry name" value="Ribonuclease Z/Hydroxyacylglutathione hydrolase-like"/>
    <property type="match status" value="1"/>
</dbReference>
<proteinExistence type="predicted"/>
<dbReference type="EMBL" id="BIXY01000010">
    <property type="protein sequence ID" value="GCF07409.1"/>
    <property type="molecule type" value="Genomic_DNA"/>
</dbReference>
<evidence type="ECO:0000259" key="1">
    <source>
        <dbReference type="SMART" id="SM00849"/>
    </source>
</evidence>
<reference evidence="2 3" key="1">
    <citation type="submission" date="2019-01" db="EMBL/GenBank/DDBJ databases">
        <title>Draft genome sequence of Dictyobacter sp. Uno17.</title>
        <authorList>
            <person name="Wang C.M."/>
            <person name="Zheng Y."/>
            <person name="Sakai Y."/>
            <person name="Abe K."/>
            <person name="Yokota A."/>
            <person name="Yabe S."/>
        </authorList>
    </citation>
    <scope>NUCLEOTIDE SEQUENCE [LARGE SCALE GENOMIC DNA]</scope>
    <source>
        <strain evidence="2 3">Uno17</strain>
    </source>
</reference>
<dbReference type="Gene3D" id="1.10.10.10">
    <property type="entry name" value="Winged helix-like DNA-binding domain superfamily/Winged helix DNA-binding domain"/>
    <property type="match status" value="1"/>
</dbReference>
<dbReference type="PANTHER" id="PTHR23131">
    <property type="entry name" value="ENDORIBONUCLEASE LACTB2"/>
    <property type="match status" value="1"/>
</dbReference>
<organism evidence="2 3">
    <name type="scientific">Dictyobacter arantiisoli</name>
    <dbReference type="NCBI Taxonomy" id="2014874"/>
    <lineage>
        <taxon>Bacteria</taxon>
        <taxon>Bacillati</taxon>
        <taxon>Chloroflexota</taxon>
        <taxon>Ktedonobacteria</taxon>
        <taxon>Ktedonobacterales</taxon>
        <taxon>Dictyobacteraceae</taxon>
        <taxon>Dictyobacter</taxon>
    </lineage>
</organism>
<dbReference type="GO" id="GO:0016787">
    <property type="term" value="F:hydrolase activity"/>
    <property type="evidence" value="ECO:0007669"/>
    <property type="project" value="UniProtKB-KW"/>
</dbReference>